<reference evidence="1 3" key="1">
    <citation type="submission" date="2021-03" db="EMBL/GenBank/DDBJ databases">
        <title>Draft genome and methylome analysis of Thiotrix fructosivoruns ATCC 49748.</title>
        <authorList>
            <person name="Fomenkov A."/>
            <person name="Grabovich M.Y."/>
            <person name="Roberts R.J."/>
        </authorList>
    </citation>
    <scope>NUCLEOTIDE SEQUENCE [LARGE SCALE GENOMIC DNA]</scope>
    <source>
        <strain evidence="1 3">ATCC 49748</strain>
    </source>
</reference>
<keyword evidence="3" id="KW-1185">Reference proteome</keyword>
<dbReference type="RefSeq" id="WP_207251641.1">
    <property type="nucleotide sequence ID" value="NZ_JAFMPM010000007.1"/>
</dbReference>
<gene>
    <name evidence="2" type="ORF">J1836_017040</name>
    <name evidence="1" type="ORF">J1836_13410</name>
</gene>
<evidence type="ECO:0000313" key="1">
    <source>
        <dbReference type="EMBL" id="MBO0613905.1"/>
    </source>
</evidence>
<dbReference type="EMBL" id="JAFMPM010000007">
    <property type="protein sequence ID" value="MBO0613905.1"/>
    <property type="molecule type" value="Genomic_DNA"/>
</dbReference>
<dbReference type="EMBL" id="CP072748">
    <property type="protein sequence ID" value="QTX10273.1"/>
    <property type="molecule type" value="Genomic_DNA"/>
</dbReference>
<evidence type="ECO:0000313" key="3">
    <source>
        <dbReference type="Proteomes" id="UP000664466"/>
    </source>
</evidence>
<dbReference type="AlphaFoldDB" id="A0A8B0SE21"/>
<reference evidence="2" key="2">
    <citation type="submission" date="2021-04" db="EMBL/GenBank/DDBJ databases">
        <title>Complete Genome and methylome analysis of Thiothrix fructosivorans ATCC 49748.</title>
        <authorList>
            <person name="Fomenkov A."/>
            <person name="Sun L."/>
            <person name="Vincze T."/>
            <person name="Grabovich M.Y."/>
            <person name="Roberts R.J."/>
        </authorList>
    </citation>
    <scope>NUCLEOTIDE SEQUENCE</scope>
    <source>
        <strain evidence="2">ATCC 49748</strain>
    </source>
</reference>
<dbReference type="Proteomes" id="UP000664466">
    <property type="component" value="Unassembled WGS sequence"/>
</dbReference>
<protein>
    <submittedName>
        <fullName evidence="2">Uncharacterized protein</fullName>
    </submittedName>
</protein>
<accession>A0A8B0SE21</accession>
<sequence length="56" mass="6433">MQKTTGWMVMYLDFSQMSSSDIYFAMTQTILPRPIAWLGAGEYMHFGEVVRLKPAV</sequence>
<organism evidence="2">
    <name type="scientific">Thiothrix fructosivorans</name>
    <dbReference type="NCBI Taxonomy" id="111770"/>
    <lineage>
        <taxon>Bacteria</taxon>
        <taxon>Pseudomonadati</taxon>
        <taxon>Pseudomonadota</taxon>
        <taxon>Gammaproteobacteria</taxon>
        <taxon>Thiotrichales</taxon>
        <taxon>Thiotrichaceae</taxon>
        <taxon>Thiothrix</taxon>
    </lineage>
</organism>
<evidence type="ECO:0000313" key="2">
    <source>
        <dbReference type="EMBL" id="QTX10273.1"/>
    </source>
</evidence>
<proteinExistence type="predicted"/>
<name>A0A8B0SE21_9GAMM</name>